<protein>
    <submittedName>
        <fullName evidence="12">Hydrolase</fullName>
    </submittedName>
</protein>
<evidence type="ECO:0000256" key="2">
    <source>
        <dbReference type="ARBA" id="ARBA00022553"/>
    </source>
</evidence>
<evidence type="ECO:0000313" key="12">
    <source>
        <dbReference type="EMBL" id="KRT80005.1"/>
    </source>
</evidence>
<organism evidence="12 13">
    <name type="scientific">Oryctes borbonicus</name>
    <dbReference type="NCBI Taxonomy" id="1629725"/>
    <lineage>
        <taxon>Eukaryota</taxon>
        <taxon>Metazoa</taxon>
        <taxon>Ecdysozoa</taxon>
        <taxon>Arthropoda</taxon>
        <taxon>Hexapoda</taxon>
        <taxon>Insecta</taxon>
        <taxon>Pterygota</taxon>
        <taxon>Neoptera</taxon>
        <taxon>Endopterygota</taxon>
        <taxon>Coleoptera</taxon>
        <taxon>Polyphaga</taxon>
        <taxon>Scarabaeiformia</taxon>
        <taxon>Scarabaeidae</taxon>
        <taxon>Dynastinae</taxon>
        <taxon>Oryctes</taxon>
    </lineage>
</organism>
<sequence>MFESTKWTIEETDISDNSKFNMIFPTVFKPPQNRIKSNLNLNETDLIDDSNYEIGIIREFPFSSSLQRMGVIIRKLGGRHFEYYCKGSPEMVLNFVSPDTIPDNFHDVLESYTQEGYRVIALAHRELRMSYLKVQKVQREVIEKDLKFMGLIVLENRLKTDTTPCIKILNDASIRIIMVTGDNMLTALSVARDCGIVAQGQSVIAVNCDLETNSVPKLYFTMTTAKGSNLINKDLSLLSNSASIASLDTIESQVITNNVQNDVQNHPQSFYNNYRFAVTGKAWSAVRDHYPELVPRLVTRGSVFARMSPDQKQQLIQELQNLGYYVGMCGDGANDCGALKAAHTGISLSDAESSVASPFTSKNPNITCVLNVIREGRAALVTSFGIFKYMAAYSLCQFISVMILYSIESNLTDIEFLYIDLFIISIFAFFFGRTEAYEGKLVSETPLNSLISFTPVLSLFLQLILVVFFQVLSFEHLKLQDWYVPFNISEDAHKDDVGCYENYAIFTISSFQYIILAIVFSKGKPYRKSIFTNYGLIIATIGVTAFSVFLAFCPVGFLAEEFELVIPKDVIFRLFLMAYAFVNFIISLLVEIFIVDYLVFKKLRFKFHKIEKSKRKYLVIERDMDRDTKWPILTSNYRSAASPLTPAPQVPAEIVIETETPDPNFVLKSLLQDSDTLSGTAVSEYNLSNKVSDSSNQTTPYHLANNIDQSYTPDFSSEYNTPSRFSSQTEDAFLTTSDLLSDLNNHYHHQPPHHHRTLSKFASLNERRLPLGFNGYRSSPMR</sequence>
<evidence type="ECO:0000256" key="7">
    <source>
        <dbReference type="ARBA" id="ARBA00022842"/>
    </source>
</evidence>
<keyword evidence="7" id="KW-0460">Magnesium</keyword>
<dbReference type="InterPro" id="IPR006544">
    <property type="entry name" value="P-type_TPase_V"/>
</dbReference>
<keyword evidence="12" id="KW-0378">Hydrolase</keyword>
<keyword evidence="10 11" id="KW-0472">Membrane</keyword>
<dbReference type="SUPFAM" id="SSF81665">
    <property type="entry name" value="Calcium ATPase, transmembrane domain M"/>
    <property type="match status" value="1"/>
</dbReference>
<evidence type="ECO:0000313" key="13">
    <source>
        <dbReference type="Proteomes" id="UP000051574"/>
    </source>
</evidence>
<evidence type="ECO:0000256" key="5">
    <source>
        <dbReference type="ARBA" id="ARBA00022741"/>
    </source>
</evidence>
<dbReference type="SUPFAM" id="SSF56784">
    <property type="entry name" value="HAD-like"/>
    <property type="match status" value="1"/>
</dbReference>
<dbReference type="InterPro" id="IPR001757">
    <property type="entry name" value="P_typ_ATPase"/>
</dbReference>
<evidence type="ECO:0000256" key="11">
    <source>
        <dbReference type="SAM" id="Phobius"/>
    </source>
</evidence>
<keyword evidence="13" id="KW-1185">Reference proteome</keyword>
<feature type="non-terminal residue" evidence="12">
    <location>
        <position position="782"/>
    </location>
</feature>
<proteinExistence type="predicted"/>
<dbReference type="SUPFAM" id="SSF81660">
    <property type="entry name" value="Metal cation-transporting ATPase, ATP-binding domain N"/>
    <property type="match status" value="1"/>
</dbReference>
<dbReference type="GO" id="GO:0005524">
    <property type="term" value="F:ATP binding"/>
    <property type="evidence" value="ECO:0007669"/>
    <property type="project" value="UniProtKB-KW"/>
</dbReference>
<dbReference type="GO" id="GO:0016020">
    <property type="term" value="C:membrane"/>
    <property type="evidence" value="ECO:0007669"/>
    <property type="project" value="UniProtKB-SubCell"/>
</dbReference>
<evidence type="ECO:0000256" key="10">
    <source>
        <dbReference type="ARBA" id="ARBA00023136"/>
    </source>
</evidence>
<dbReference type="PANTHER" id="PTHR45630:SF8">
    <property type="entry name" value="CATION-TRANSPORTING ATPASE"/>
    <property type="match status" value="1"/>
</dbReference>
<evidence type="ECO:0000256" key="9">
    <source>
        <dbReference type="ARBA" id="ARBA00022989"/>
    </source>
</evidence>
<feature type="transmembrane region" description="Helical" evidence="11">
    <location>
        <begin position="503"/>
        <end position="521"/>
    </location>
</feature>
<keyword evidence="6" id="KW-0067">ATP-binding</keyword>
<evidence type="ECO:0000256" key="8">
    <source>
        <dbReference type="ARBA" id="ARBA00022967"/>
    </source>
</evidence>
<dbReference type="InterPro" id="IPR036412">
    <property type="entry name" value="HAD-like_sf"/>
</dbReference>
<dbReference type="FunFam" id="3.40.50.1000:FF:000045">
    <property type="entry name" value="Cation-transporting ATPase"/>
    <property type="match status" value="1"/>
</dbReference>
<feature type="transmembrane region" description="Helical" evidence="11">
    <location>
        <begin position="386"/>
        <end position="404"/>
    </location>
</feature>
<name>A0A0T6AYT3_9SCAR</name>
<feature type="transmembrane region" description="Helical" evidence="11">
    <location>
        <begin position="571"/>
        <end position="600"/>
    </location>
</feature>
<dbReference type="OrthoDB" id="48943at2759"/>
<keyword evidence="9 11" id="KW-1133">Transmembrane helix</keyword>
<feature type="transmembrane region" description="Helical" evidence="11">
    <location>
        <begin position="416"/>
        <end position="432"/>
    </location>
</feature>
<evidence type="ECO:0000256" key="1">
    <source>
        <dbReference type="ARBA" id="ARBA00004141"/>
    </source>
</evidence>
<evidence type="ECO:0000256" key="6">
    <source>
        <dbReference type="ARBA" id="ARBA00022840"/>
    </source>
</evidence>
<dbReference type="PROSITE" id="PS01229">
    <property type="entry name" value="COF_2"/>
    <property type="match status" value="1"/>
</dbReference>
<dbReference type="InterPro" id="IPR023298">
    <property type="entry name" value="ATPase_P-typ_TM_dom_sf"/>
</dbReference>
<dbReference type="Gene3D" id="3.40.50.1000">
    <property type="entry name" value="HAD superfamily/HAD-like"/>
    <property type="match status" value="1"/>
</dbReference>
<dbReference type="Pfam" id="PF13246">
    <property type="entry name" value="Cation_ATPase"/>
    <property type="match status" value="1"/>
</dbReference>
<keyword evidence="8" id="KW-1278">Translocase</keyword>
<dbReference type="GO" id="GO:0016887">
    <property type="term" value="F:ATP hydrolysis activity"/>
    <property type="evidence" value="ECO:0007669"/>
    <property type="project" value="InterPro"/>
</dbReference>
<dbReference type="Gene3D" id="3.40.1110.10">
    <property type="entry name" value="Calcium-transporting ATPase, cytoplasmic domain N"/>
    <property type="match status" value="1"/>
</dbReference>
<comment type="subcellular location">
    <subcellularLocation>
        <location evidence="1">Membrane</location>
        <topology evidence="1">Multi-pass membrane protein</topology>
    </subcellularLocation>
</comment>
<feature type="transmembrane region" description="Helical" evidence="11">
    <location>
        <begin position="533"/>
        <end position="559"/>
    </location>
</feature>
<evidence type="ECO:0000256" key="3">
    <source>
        <dbReference type="ARBA" id="ARBA00022692"/>
    </source>
</evidence>
<dbReference type="PANTHER" id="PTHR45630">
    <property type="entry name" value="CATION-TRANSPORTING ATPASE-RELATED"/>
    <property type="match status" value="1"/>
</dbReference>
<dbReference type="InterPro" id="IPR023214">
    <property type="entry name" value="HAD_sf"/>
</dbReference>
<dbReference type="GO" id="GO:0140358">
    <property type="term" value="F:P-type transmembrane transporter activity"/>
    <property type="evidence" value="ECO:0007669"/>
    <property type="project" value="InterPro"/>
</dbReference>
<dbReference type="GO" id="GO:0046872">
    <property type="term" value="F:metal ion binding"/>
    <property type="evidence" value="ECO:0007669"/>
    <property type="project" value="UniProtKB-KW"/>
</dbReference>
<evidence type="ECO:0000256" key="4">
    <source>
        <dbReference type="ARBA" id="ARBA00022723"/>
    </source>
</evidence>
<dbReference type="Proteomes" id="UP000051574">
    <property type="component" value="Unassembled WGS sequence"/>
</dbReference>
<gene>
    <name evidence="12" type="ORF">AMK59_7240</name>
</gene>
<keyword evidence="4" id="KW-0479">Metal-binding</keyword>
<dbReference type="InterPro" id="IPR023299">
    <property type="entry name" value="ATPase_P-typ_cyto_dom_N"/>
</dbReference>
<dbReference type="NCBIfam" id="TIGR01494">
    <property type="entry name" value="ATPase_P-type"/>
    <property type="match status" value="2"/>
</dbReference>
<feature type="transmembrane region" description="Helical" evidence="11">
    <location>
        <begin position="453"/>
        <end position="472"/>
    </location>
</feature>
<dbReference type="GO" id="GO:0019829">
    <property type="term" value="F:ATPase-coupled monoatomic cation transmembrane transporter activity"/>
    <property type="evidence" value="ECO:0007669"/>
    <property type="project" value="TreeGrafter"/>
</dbReference>
<dbReference type="AlphaFoldDB" id="A0A0T6AYT3"/>
<keyword evidence="3 11" id="KW-0812">Transmembrane</keyword>
<accession>A0A0T6AYT3</accession>
<keyword evidence="2" id="KW-0597">Phosphoprotein</keyword>
<dbReference type="GO" id="GO:0006874">
    <property type="term" value="P:intracellular calcium ion homeostasis"/>
    <property type="evidence" value="ECO:0007669"/>
    <property type="project" value="TreeGrafter"/>
</dbReference>
<keyword evidence="5" id="KW-0547">Nucleotide-binding</keyword>
<dbReference type="GO" id="GO:0015203">
    <property type="term" value="F:polyamine transmembrane transporter activity"/>
    <property type="evidence" value="ECO:0007669"/>
    <property type="project" value="TreeGrafter"/>
</dbReference>
<reference evidence="12 13" key="1">
    <citation type="submission" date="2015-09" db="EMBL/GenBank/DDBJ databases">
        <title>Draft genome of the scarab beetle Oryctes borbonicus.</title>
        <authorList>
            <person name="Meyer J.M."/>
            <person name="Markov G.V."/>
            <person name="Baskaran P."/>
            <person name="Herrmann M."/>
            <person name="Sommer R.J."/>
            <person name="Roedelsperger C."/>
        </authorList>
    </citation>
    <scope>NUCLEOTIDE SEQUENCE [LARGE SCALE GENOMIC DNA]</scope>
    <source>
        <strain evidence="12">OB123</strain>
        <tissue evidence="12">Whole animal</tissue>
    </source>
</reference>
<dbReference type="EMBL" id="LJIG01022545">
    <property type="protein sequence ID" value="KRT80005.1"/>
    <property type="molecule type" value="Genomic_DNA"/>
</dbReference>
<comment type="caution">
    <text evidence="12">The sequence shown here is derived from an EMBL/GenBank/DDBJ whole genome shotgun (WGS) entry which is preliminary data.</text>
</comment>